<accession>A0ABW9BDS4</accession>
<dbReference type="InterPro" id="IPR036388">
    <property type="entry name" value="WH-like_DNA-bd_sf"/>
</dbReference>
<keyword evidence="8" id="KW-1185">Reference proteome</keyword>
<dbReference type="Gene3D" id="1.10.10.10">
    <property type="entry name" value="Winged helix-like DNA-binding domain superfamily/Winged helix DNA-binding domain"/>
    <property type="match status" value="1"/>
</dbReference>
<keyword evidence="2" id="KW-0805">Transcription regulation</keyword>
<feature type="domain" description="HTH lysR-type" evidence="6">
    <location>
        <begin position="1"/>
        <end position="58"/>
    </location>
</feature>
<gene>
    <name evidence="7" type="ORF">PQR03_10430</name>
</gene>
<dbReference type="SUPFAM" id="SSF46785">
    <property type="entry name" value="Winged helix' DNA-binding domain"/>
    <property type="match status" value="1"/>
</dbReference>
<comment type="similarity">
    <text evidence="1">Belongs to the LysR transcriptional regulatory family.</text>
</comment>
<dbReference type="Pfam" id="PF03466">
    <property type="entry name" value="LysR_substrate"/>
    <property type="match status" value="1"/>
</dbReference>
<dbReference type="InterPro" id="IPR005119">
    <property type="entry name" value="LysR_subst-bd"/>
</dbReference>
<dbReference type="Proteomes" id="UP001629274">
    <property type="component" value="Unassembled WGS sequence"/>
</dbReference>
<dbReference type="InterPro" id="IPR000847">
    <property type="entry name" value="LysR_HTH_N"/>
</dbReference>
<dbReference type="Gene3D" id="3.40.190.290">
    <property type="match status" value="1"/>
</dbReference>
<evidence type="ECO:0000256" key="3">
    <source>
        <dbReference type="ARBA" id="ARBA00023125"/>
    </source>
</evidence>
<dbReference type="CDD" id="cd05466">
    <property type="entry name" value="PBP2_LTTR_substrate"/>
    <property type="match status" value="1"/>
</dbReference>
<dbReference type="SUPFAM" id="SSF53850">
    <property type="entry name" value="Periplasmic binding protein-like II"/>
    <property type="match status" value="1"/>
</dbReference>
<keyword evidence="3" id="KW-0238">DNA-binding</keyword>
<sequence>MDLKQIQYFIALFEDGSVTRAAKRLNIVQPALSMQISKLETELRQKLFERGPHGMTPTDAARQMYRLYTPIMRDIERARDQLSRQDAIVTGRVSLGMVSSEAESVLPESLARFNAMFPQVEVSVADGFSAQLIDAVEAGRLDAAIINKPRGRLTLDMVPLVDEEMVLVTSAALGPDLPPAVDAAQLGGIELVLPTRRNGLRGVLDAALLAADVVIKPKFEIDLLNTIVQFVEQSSVATILPRVVVQRKVDEGVLCARTITSPPIVRHIIRVSHPKRPIGPAAHALIEIIGDEIRRVTTGVPADPSAS</sequence>
<comment type="caution">
    <text evidence="7">The sequence shown here is derived from an EMBL/GenBank/DDBJ whole genome shotgun (WGS) entry which is preliminary data.</text>
</comment>
<dbReference type="PANTHER" id="PTHR30293:SF0">
    <property type="entry name" value="NITROGEN ASSIMILATION REGULATORY PROTEIN NAC"/>
    <property type="match status" value="1"/>
</dbReference>
<reference evidence="7 8" key="1">
    <citation type="journal article" date="2024" name="Chem. Sci.">
        <title>Discovery of megapolipeptins by genome mining of a Burkholderiales bacteria collection.</title>
        <authorList>
            <person name="Paulo B.S."/>
            <person name="Recchia M.J.J."/>
            <person name="Lee S."/>
            <person name="Fergusson C.H."/>
            <person name="Romanowski S.B."/>
            <person name="Hernandez A."/>
            <person name="Krull N."/>
            <person name="Liu D.Y."/>
            <person name="Cavanagh H."/>
            <person name="Bos A."/>
            <person name="Gray C.A."/>
            <person name="Murphy B.T."/>
            <person name="Linington R.G."/>
            <person name="Eustaquio A.S."/>
        </authorList>
    </citation>
    <scope>NUCLEOTIDE SEQUENCE [LARGE SCALE GENOMIC DNA]</scope>
    <source>
        <strain evidence="7 8">RL17-351-BIE-A</strain>
    </source>
</reference>
<dbReference type="RefSeq" id="WP_012433177.1">
    <property type="nucleotide sequence ID" value="NZ_JAQQCK010000003.1"/>
</dbReference>
<keyword evidence="5" id="KW-0804">Transcription</keyword>
<dbReference type="PROSITE" id="PS50931">
    <property type="entry name" value="HTH_LYSR"/>
    <property type="match status" value="1"/>
</dbReference>
<evidence type="ECO:0000256" key="5">
    <source>
        <dbReference type="ARBA" id="ARBA00023163"/>
    </source>
</evidence>
<dbReference type="EMBL" id="JAQQDR010000003">
    <property type="protein sequence ID" value="MFM0238546.1"/>
    <property type="molecule type" value="Genomic_DNA"/>
</dbReference>
<evidence type="ECO:0000256" key="1">
    <source>
        <dbReference type="ARBA" id="ARBA00009437"/>
    </source>
</evidence>
<organism evidence="7 8">
    <name type="scientific">Paraburkholderia phytofirmans</name>
    <dbReference type="NCBI Taxonomy" id="261302"/>
    <lineage>
        <taxon>Bacteria</taxon>
        <taxon>Pseudomonadati</taxon>
        <taxon>Pseudomonadota</taxon>
        <taxon>Betaproteobacteria</taxon>
        <taxon>Burkholderiales</taxon>
        <taxon>Burkholderiaceae</taxon>
        <taxon>Paraburkholderia</taxon>
    </lineage>
</organism>
<protein>
    <submittedName>
        <fullName evidence="7">LysR family transcriptional regulator</fullName>
    </submittedName>
</protein>
<keyword evidence="4" id="KW-0010">Activator</keyword>
<name>A0ABW9BDS4_9BURK</name>
<proteinExistence type="inferred from homology"/>
<evidence type="ECO:0000313" key="7">
    <source>
        <dbReference type="EMBL" id="MFM0238546.1"/>
    </source>
</evidence>
<evidence type="ECO:0000259" key="6">
    <source>
        <dbReference type="PROSITE" id="PS50931"/>
    </source>
</evidence>
<dbReference type="InterPro" id="IPR036390">
    <property type="entry name" value="WH_DNA-bd_sf"/>
</dbReference>
<dbReference type="Pfam" id="PF00126">
    <property type="entry name" value="HTH_1"/>
    <property type="match status" value="1"/>
</dbReference>
<evidence type="ECO:0000313" key="8">
    <source>
        <dbReference type="Proteomes" id="UP001629274"/>
    </source>
</evidence>
<dbReference type="PRINTS" id="PR00039">
    <property type="entry name" value="HTHLYSR"/>
</dbReference>
<evidence type="ECO:0000256" key="2">
    <source>
        <dbReference type="ARBA" id="ARBA00023015"/>
    </source>
</evidence>
<dbReference type="PANTHER" id="PTHR30293">
    <property type="entry name" value="TRANSCRIPTIONAL REGULATORY PROTEIN NAC-RELATED"/>
    <property type="match status" value="1"/>
</dbReference>
<evidence type="ECO:0000256" key="4">
    <source>
        <dbReference type="ARBA" id="ARBA00023159"/>
    </source>
</evidence>